<evidence type="ECO:0000256" key="9">
    <source>
        <dbReference type="ARBA" id="ARBA00023139"/>
    </source>
</evidence>
<evidence type="ECO:0000256" key="8">
    <source>
        <dbReference type="ARBA" id="ARBA00023136"/>
    </source>
</evidence>
<evidence type="ECO:0000313" key="16">
    <source>
        <dbReference type="Proteomes" id="UP000051922"/>
    </source>
</evidence>
<evidence type="ECO:0000259" key="14">
    <source>
        <dbReference type="Pfam" id="PF02096"/>
    </source>
</evidence>
<dbReference type="AlphaFoldDB" id="A0A0R1TZK3"/>
<evidence type="ECO:0000256" key="11">
    <source>
        <dbReference type="ARBA" id="ARBA00023288"/>
    </source>
</evidence>
<evidence type="ECO:0000256" key="7">
    <source>
        <dbReference type="ARBA" id="ARBA00022989"/>
    </source>
</evidence>
<keyword evidence="5 12" id="KW-0732">Signal</keyword>
<comment type="caution">
    <text evidence="15">The sequence shown here is derived from an EMBL/GenBank/DDBJ whole genome shotgun (WGS) entry which is preliminary data.</text>
</comment>
<proteinExistence type="inferred from homology"/>
<feature type="transmembrane region" description="Helical" evidence="12">
    <location>
        <begin position="61"/>
        <end position="81"/>
    </location>
</feature>
<feature type="domain" description="Membrane insertase YidC/Oxa/ALB C-terminal" evidence="14">
    <location>
        <begin position="61"/>
        <end position="243"/>
    </location>
</feature>
<comment type="similarity">
    <text evidence="12">Belongs to the OXA1/ALB3/YidC family. Type 2 subfamily.</text>
</comment>
<evidence type="ECO:0000256" key="13">
    <source>
        <dbReference type="SAM" id="MobiDB-lite"/>
    </source>
</evidence>
<dbReference type="Proteomes" id="UP000051922">
    <property type="component" value="Unassembled WGS sequence"/>
</dbReference>
<evidence type="ECO:0000256" key="3">
    <source>
        <dbReference type="ARBA" id="ARBA00022475"/>
    </source>
</evidence>
<dbReference type="GO" id="GO:0015031">
    <property type="term" value="P:protein transport"/>
    <property type="evidence" value="ECO:0007669"/>
    <property type="project" value="UniProtKB-KW"/>
</dbReference>
<evidence type="ECO:0000256" key="2">
    <source>
        <dbReference type="ARBA" id="ARBA00022448"/>
    </source>
</evidence>
<organism evidence="15 16">
    <name type="scientific">Lacticaseibacillus pantheris DSM 15945 = JCM 12539 = NBRC 106106</name>
    <dbReference type="NCBI Taxonomy" id="1423783"/>
    <lineage>
        <taxon>Bacteria</taxon>
        <taxon>Bacillati</taxon>
        <taxon>Bacillota</taxon>
        <taxon>Bacilli</taxon>
        <taxon>Lactobacillales</taxon>
        <taxon>Lactobacillaceae</taxon>
        <taxon>Lacticaseibacillus</taxon>
    </lineage>
</organism>
<dbReference type="CDD" id="cd20070">
    <property type="entry name" value="5TM_YidC_Alb3"/>
    <property type="match status" value="1"/>
</dbReference>
<keyword evidence="4 12" id="KW-0812">Transmembrane</keyword>
<dbReference type="InterPro" id="IPR047196">
    <property type="entry name" value="YidC_ALB_C"/>
</dbReference>
<feature type="compositionally biased region" description="Basic residues" evidence="13">
    <location>
        <begin position="264"/>
        <end position="276"/>
    </location>
</feature>
<keyword evidence="11 12" id="KW-0449">Lipoprotein</keyword>
<evidence type="ECO:0000256" key="12">
    <source>
        <dbReference type="HAMAP-Rule" id="MF_01811"/>
    </source>
</evidence>
<keyword evidence="9" id="KW-0564">Palmitate</keyword>
<evidence type="ECO:0000256" key="4">
    <source>
        <dbReference type="ARBA" id="ARBA00022692"/>
    </source>
</evidence>
<keyword evidence="8 12" id="KW-0472">Membrane</keyword>
<dbReference type="PRINTS" id="PR00701">
    <property type="entry name" value="60KDINNERMP"/>
</dbReference>
<dbReference type="STRING" id="1423783.FC50_GL000562"/>
<dbReference type="InterPro" id="IPR028055">
    <property type="entry name" value="YidC/Oxa/ALB_C"/>
</dbReference>
<keyword evidence="6 12" id="KW-0653">Protein transport</keyword>
<accession>A0A0R1TZK3</accession>
<feature type="transmembrane region" description="Helical" evidence="12">
    <location>
        <begin position="201"/>
        <end position="219"/>
    </location>
</feature>
<reference evidence="15 16" key="1">
    <citation type="journal article" date="2015" name="Genome Announc.">
        <title>Expanding the biotechnology potential of lactobacilli through comparative genomics of 213 strains and associated genera.</title>
        <authorList>
            <person name="Sun Z."/>
            <person name="Harris H.M."/>
            <person name="McCann A."/>
            <person name="Guo C."/>
            <person name="Argimon S."/>
            <person name="Zhang W."/>
            <person name="Yang X."/>
            <person name="Jeffery I.B."/>
            <person name="Cooney J.C."/>
            <person name="Kagawa T.F."/>
            <person name="Liu W."/>
            <person name="Song Y."/>
            <person name="Salvetti E."/>
            <person name="Wrobel A."/>
            <person name="Rasinkangas P."/>
            <person name="Parkhill J."/>
            <person name="Rea M.C."/>
            <person name="O'Sullivan O."/>
            <person name="Ritari J."/>
            <person name="Douillard F.P."/>
            <person name="Paul Ross R."/>
            <person name="Yang R."/>
            <person name="Briner A.E."/>
            <person name="Felis G.E."/>
            <person name="de Vos W.M."/>
            <person name="Barrangou R."/>
            <person name="Klaenhammer T.R."/>
            <person name="Caufield P.W."/>
            <person name="Cui Y."/>
            <person name="Zhang H."/>
            <person name="O'Toole P.W."/>
        </authorList>
    </citation>
    <scope>NUCLEOTIDE SEQUENCE [LARGE SCALE GENOMIC DNA]</scope>
    <source>
        <strain evidence="15 16">DSM 15945</strain>
    </source>
</reference>
<dbReference type="GO" id="GO:0051205">
    <property type="term" value="P:protein insertion into membrane"/>
    <property type="evidence" value="ECO:0007669"/>
    <property type="project" value="TreeGrafter"/>
</dbReference>
<keyword evidence="2 12" id="KW-0813">Transport</keyword>
<sequence length="276" mass="30925">MRKQTKRIIAVVAMLGLVLVLAGCSTSPVTSHSTGFWDRYVIYNAAQFILWLAKLFGGNSGVGIIAFTLIIRILIFPLSYISTKNMTKQSEIAPQMKALQKKYSSKDPETQEKLRDETQKLYAEAGVNPVMGCLPMLVQMPFLFALYQAIFRTQALKVGSFLWMSLGSPDPLYIMAILAAVFTGLTSWVSMMAQPVRTGMNWAMVAVMPIFIFIMALSLPSAVSIYWVVTNAFSLVQTFIIQNPFKLAREREAKANAEKERQRALRKARKRALGHK</sequence>
<evidence type="ECO:0000256" key="6">
    <source>
        <dbReference type="ARBA" id="ARBA00022927"/>
    </source>
</evidence>
<keyword evidence="7 12" id="KW-1133">Transmembrane helix</keyword>
<gene>
    <name evidence="12" type="primary">yidC</name>
    <name evidence="15" type="ORF">FC50_GL000562</name>
</gene>
<dbReference type="PROSITE" id="PS51257">
    <property type="entry name" value="PROKAR_LIPOPROTEIN"/>
    <property type="match status" value="1"/>
</dbReference>
<dbReference type="PANTHER" id="PTHR12428">
    <property type="entry name" value="OXA1"/>
    <property type="match status" value="1"/>
</dbReference>
<feature type="transmembrane region" description="Helical" evidence="12">
    <location>
        <begin position="130"/>
        <end position="151"/>
    </location>
</feature>
<comment type="subcellular location">
    <subcellularLocation>
        <location evidence="1 12">Cell membrane</location>
        <topology evidence="1 12">Multi-pass membrane protein</topology>
    </subcellularLocation>
</comment>
<dbReference type="HAMAP" id="MF_01811">
    <property type="entry name" value="YidC_type2"/>
    <property type="match status" value="1"/>
</dbReference>
<dbReference type="InterPro" id="IPR001708">
    <property type="entry name" value="YidC/ALB3/OXA1/COX18"/>
</dbReference>
<feature type="transmembrane region" description="Helical" evidence="12">
    <location>
        <begin position="171"/>
        <end position="189"/>
    </location>
</feature>
<protein>
    <recommendedName>
        <fullName evidence="12">Membrane protein insertase YidC</fullName>
    </recommendedName>
    <alternativeName>
        <fullName evidence="12">Foldase YidC</fullName>
    </alternativeName>
    <alternativeName>
        <fullName evidence="12">Membrane integrase YidC</fullName>
    </alternativeName>
    <alternativeName>
        <fullName evidence="12">Membrane protein YidC</fullName>
    </alternativeName>
</protein>
<dbReference type="PATRIC" id="fig|1423783.4.peg.582"/>
<evidence type="ECO:0000256" key="5">
    <source>
        <dbReference type="ARBA" id="ARBA00022729"/>
    </source>
</evidence>
<dbReference type="NCBIfam" id="TIGR03592">
    <property type="entry name" value="yidC_oxa1_cterm"/>
    <property type="match status" value="1"/>
</dbReference>
<evidence type="ECO:0000256" key="10">
    <source>
        <dbReference type="ARBA" id="ARBA00023186"/>
    </source>
</evidence>
<evidence type="ECO:0000313" key="15">
    <source>
        <dbReference type="EMBL" id="KRL86604.1"/>
    </source>
</evidence>
<keyword evidence="3 12" id="KW-1003">Cell membrane</keyword>
<evidence type="ECO:0000256" key="1">
    <source>
        <dbReference type="ARBA" id="ARBA00004651"/>
    </source>
</evidence>
<keyword evidence="10 12" id="KW-0143">Chaperone</keyword>
<dbReference type="GO" id="GO:0032977">
    <property type="term" value="F:membrane insertase activity"/>
    <property type="evidence" value="ECO:0007669"/>
    <property type="project" value="InterPro"/>
</dbReference>
<dbReference type="InterPro" id="IPR023060">
    <property type="entry name" value="YidC/YidC1/YidC2_Firmicutes"/>
</dbReference>
<dbReference type="GO" id="GO:0005886">
    <property type="term" value="C:plasma membrane"/>
    <property type="evidence" value="ECO:0007669"/>
    <property type="project" value="UniProtKB-SubCell"/>
</dbReference>
<dbReference type="Pfam" id="PF02096">
    <property type="entry name" value="60KD_IMP"/>
    <property type="match status" value="1"/>
</dbReference>
<name>A0A0R1TZK3_9LACO</name>
<keyword evidence="16" id="KW-1185">Reference proteome</keyword>
<dbReference type="EMBL" id="AZFJ01000040">
    <property type="protein sequence ID" value="KRL86604.1"/>
    <property type="molecule type" value="Genomic_DNA"/>
</dbReference>
<comment type="function">
    <text evidence="12">Required for the insertion and/or proper folding and/or complex formation of integral membrane proteins into the membrane. Involved in integration of membrane proteins that insert both dependently and independently of the Sec translocase complex, as well as at least some lipoproteins.</text>
</comment>
<feature type="region of interest" description="Disordered" evidence="13">
    <location>
        <begin position="256"/>
        <end position="276"/>
    </location>
</feature>
<dbReference type="PANTHER" id="PTHR12428:SF65">
    <property type="entry name" value="CYTOCHROME C OXIDASE ASSEMBLY PROTEIN COX18, MITOCHONDRIAL"/>
    <property type="match status" value="1"/>
</dbReference>